<dbReference type="InterPro" id="IPR011527">
    <property type="entry name" value="ABC1_TM_dom"/>
</dbReference>
<evidence type="ECO:0000256" key="1">
    <source>
        <dbReference type="ARBA" id="ARBA00004141"/>
    </source>
</evidence>
<dbReference type="InterPro" id="IPR036640">
    <property type="entry name" value="ABC1_TM_sf"/>
</dbReference>
<gene>
    <name evidence="10" type="ORF">UVI_02030190</name>
</gene>
<dbReference type="AlphaFoldDB" id="A0A1B5L332"/>
<dbReference type="PANTHER" id="PTHR24221:SF288">
    <property type="entry name" value="P-LOOP CONTAINING NUCLEOSIDE TRIPHOSPHATE HYDROLASE PROTEIN"/>
    <property type="match status" value="1"/>
</dbReference>
<keyword evidence="6 7" id="KW-0472">Membrane</keyword>
<dbReference type="GO" id="GO:0016020">
    <property type="term" value="C:membrane"/>
    <property type="evidence" value="ECO:0007669"/>
    <property type="project" value="UniProtKB-SubCell"/>
</dbReference>
<feature type="domain" description="ABC transmembrane type-1" evidence="9">
    <location>
        <begin position="20"/>
        <end position="305"/>
    </location>
</feature>
<dbReference type="EMBL" id="BBTG02000013">
    <property type="protein sequence ID" value="GAO17883.1"/>
    <property type="molecule type" value="Genomic_DNA"/>
</dbReference>
<evidence type="ECO:0000259" key="9">
    <source>
        <dbReference type="PROSITE" id="PS50929"/>
    </source>
</evidence>
<feature type="transmembrane region" description="Helical" evidence="7">
    <location>
        <begin position="59"/>
        <end position="80"/>
    </location>
</feature>
<feature type="transmembrane region" description="Helical" evidence="7">
    <location>
        <begin position="135"/>
        <end position="154"/>
    </location>
</feature>
<dbReference type="InterPro" id="IPR039421">
    <property type="entry name" value="Type_1_exporter"/>
</dbReference>
<dbReference type="Proteomes" id="UP000054053">
    <property type="component" value="Unassembled WGS sequence"/>
</dbReference>
<comment type="subcellular location">
    <subcellularLocation>
        <location evidence="1">Membrane</location>
        <topology evidence="1">Multi-pass membrane protein</topology>
    </subcellularLocation>
</comment>
<evidence type="ECO:0000256" key="7">
    <source>
        <dbReference type="SAM" id="Phobius"/>
    </source>
</evidence>
<evidence type="ECO:0000256" key="3">
    <source>
        <dbReference type="ARBA" id="ARBA00022741"/>
    </source>
</evidence>
<evidence type="ECO:0000259" key="8">
    <source>
        <dbReference type="PROSITE" id="PS50893"/>
    </source>
</evidence>
<dbReference type="SUPFAM" id="SSF52540">
    <property type="entry name" value="P-loop containing nucleoside triphosphate hydrolases"/>
    <property type="match status" value="1"/>
</dbReference>
<dbReference type="GO" id="GO:0005524">
    <property type="term" value="F:ATP binding"/>
    <property type="evidence" value="ECO:0007669"/>
    <property type="project" value="UniProtKB-KW"/>
</dbReference>
<evidence type="ECO:0000313" key="10">
    <source>
        <dbReference type="EMBL" id="GAO17883.1"/>
    </source>
</evidence>
<dbReference type="InterPro" id="IPR003593">
    <property type="entry name" value="AAA+_ATPase"/>
</dbReference>
<feature type="transmembrane region" description="Helical" evidence="7">
    <location>
        <begin position="238"/>
        <end position="262"/>
    </location>
</feature>
<dbReference type="GO" id="GO:0016887">
    <property type="term" value="F:ATP hydrolysis activity"/>
    <property type="evidence" value="ECO:0007669"/>
    <property type="project" value="InterPro"/>
</dbReference>
<evidence type="ECO:0000256" key="4">
    <source>
        <dbReference type="ARBA" id="ARBA00022840"/>
    </source>
</evidence>
<dbReference type="SMART" id="SM00382">
    <property type="entry name" value="AAA"/>
    <property type="match status" value="1"/>
</dbReference>
<dbReference type="InterPro" id="IPR003439">
    <property type="entry name" value="ABC_transporter-like_ATP-bd"/>
</dbReference>
<reference evidence="11" key="1">
    <citation type="journal article" date="2016" name="Genome Announc.">
        <title>Genome sequence of Ustilaginoidea virens IPU010, a rice pathogenic fungus causing false smut.</title>
        <authorList>
            <person name="Kumagai T."/>
            <person name="Ishii T."/>
            <person name="Terai G."/>
            <person name="Umemura M."/>
            <person name="Machida M."/>
            <person name="Asai K."/>
        </authorList>
    </citation>
    <scope>NUCLEOTIDE SEQUENCE [LARGE SCALE GENOMIC DNA]</scope>
    <source>
        <strain evidence="11">IPU010</strain>
    </source>
</reference>
<sequence>MLGTVWQSLGHRDRVALVSAILLCLAAAATTPAFAFCLAQLLSAMWSTTNKREKGLKWALYLIGIAFADGVCTAGGHFLFEKVGQRWIDRLRQDAFSNALEQSSSWFRRPQGAPALLVQCLDRNGQEMRTIMGKIMPILIVVLSIMCISIIWALVICWKLTMVTLAALPVILLAIKMYSTVSSTWEKRCNDSALTSSAVLREVLLNFEFVRAFSLHTYFQEKQSEAVRQGLQMGLKRALFTSPTFGLYQSMTLPLVAMVFYYGTTLASKESSGTTVNEVLQVINLLLFCIGNSFELLNNLPQLTAAKVAAVELLAYARMPKTVSSRGVSAIQLSCPLPIRLRNVDFSPEDSPKVLKGVCLEIQTGSFLAVVGSSGSGKSTLLSLLLGTNIPDGLPEHGIASEFSFNGAPFSVVDVQHLQSMMAYVPQAPFLFPGTIRENIAYGIQSTCPGALQKAVTEASKAAGIHDFIVSLPDGYSTVVGDGGQALSGGQAQRVNIARALARKPRLLVLDEPTSALDPESTSTFREMIGCLMRTGHEECAGMAVVVATHSVEMMQMVDEVVVLEGGRKVEQGRYDDLVARQDHLWRLVNSET</sequence>
<keyword evidence="2 7" id="KW-0812">Transmembrane</keyword>
<feature type="transmembrane region" description="Helical" evidence="7">
    <location>
        <begin position="160"/>
        <end position="178"/>
    </location>
</feature>
<dbReference type="PROSITE" id="PS50929">
    <property type="entry name" value="ABC_TM1F"/>
    <property type="match status" value="1"/>
</dbReference>
<organism evidence="10 11">
    <name type="scientific">Ustilaginoidea virens</name>
    <name type="common">Rice false smut fungus</name>
    <name type="synonym">Villosiclava virens</name>
    <dbReference type="NCBI Taxonomy" id="1159556"/>
    <lineage>
        <taxon>Eukaryota</taxon>
        <taxon>Fungi</taxon>
        <taxon>Dikarya</taxon>
        <taxon>Ascomycota</taxon>
        <taxon>Pezizomycotina</taxon>
        <taxon>Sordariomycetes</taxon>
        <taxon>Hypocreomycetidae</taxon>
        <taxon>Hypocreales</taxon>
        <taxon>Clavicipitaceae</taxon>
        <taxon>Ustilaginoidea</taxon>
    </lineage>
</organism>
<evidence type="ECO:0000313" key="11">
    <source>
        <dbReference type="Proteomes" id="UP000054053"/>
    </source>
</evidence>
<dbReference type="Pfam" id="PF00664">
    <property type="entry name" value="ABC_membrane"/>
    <property type="match status" value="1"/>
</dbReference>
<dbReference type="Pfam" id="PF00005">
    <property type="entry name" value="ABC_tran"/>
    <property type="match status" value="1"/>
</dbReference>
<keyword evidence="4" id="KW-0067">ATP-binding</keyword>
<feature type="domain" description="ABC transporter" evidence="8">
    <location>
        <begin position="339"/>
        <end position="591"/>
    </location>
</feature>
<evidence type="ECO:0000256" key="2">
    <source>
        <dbReference type="ARBA" id="ARBA00022692"/>
    </source>
</evidence>
<keyword evidence="5 7" id="KW-1133">Transmembrane helix</keyword>
<dbReference type="SUPFAM" id="SSF90123">
    <property type="entry name" value="ABC transporter transmembrane region"/>
    <property type="match status" value="1"/>
</dbReference>
<accession>A0A1B5L332</accession>
<dbReference type="Gene3D" id="1.20.1560.10">
    <property type="entry name" value="ABC transporter type 1, transmembrane domain"/>
    <property type="match status" value="1"/>
</dbReference>
<dbReference type="Gene3D" id="3.40.50.300">
    <property type="entry name" value="P-loop containing nucleotide triphosphate hydrolases"/>
    <property type="match status" value="1"/>
</dbReference>
<dbReference type="PROSITE" id="PS00211">
    <property type="entry name" value="ABC_TRANSPORTER_1"/>
    <property type="match status" value="1"/>
</dbReference>
<dbReference type="PANTHER" id="PTHR24221">
    <property type="entry name" value="ATP-BINDING CASSETTE SUB-FAMILY B"/>
    <property type="match status" value="1"/>
</dbReference>
<dbReference type="InterPro" id="IPR017871">
    <property type="entry name" value="ABC_transporter-like_CS"/>
</dbReference>
<evidence type="ECO:0000256" key="6">
    <source>
        <dbReference type="ARBA" id="ARBA00023136"/>
    </source>
</evidence>
<comment type="caution">
    <text evidence="10">The sequence shown here is derived from an EMBL/GenBank/DDBJ whole genome shotgun (WGS) entry which is preliminary data.</text>
</comment>
<evidence type="ECO:0008006" key="12">
    <source>
        <dbReference type="Google" id="ProtNLM"/>
    </source>
</evidence>
<evidence type="ECO:0000256" key="5">
    <source>
        <dbReference type="ARBA" id="ARBA00022989"/>
    </source>
</evidence>
<dbReference type="PROSITE" id="PS50893">
    <property type="entry name" value="ABC_TRANSPORTER_2"/>
    <property type="match status" value="1"/>
</dbReference>
<proteinExistence type="predicted"/>
<protein>
    <recommendedName>
        <fullName evidence="12">ABC transporter</fullName>
    </recommendedName>
</protein>
<name>A0A1B5L332_USTVR</name>
<dbReference type="CDD" id="cd18578">
    <property type="entry name" value="ABC_6TM_Pgp_ABCB1_D2_like"/>
    <property type="match status" value="1"/>
</dbReference>
<keyword evidence="3" id="KW-0547">Nucleotide-binding</keyword>
<dbReference type="InterPro" id="IPR027417">
    <property type="entry name" value="P-loop_NTPase"/>
</dbReference>
<dbReference type="GO" id="GO:0140359">
    <property type="term" value="F:ABC-type transporter activity"/>
    <property type="evidence" value="ECO:0007669"/>
    <property type="project" value="InterPro"/>
</dbReference>